<keyword evidence="2 5" id="KW-0812">Transmembrane</keyword>
<evidence type="ECO:0000313" key="7">
    <source>
        <dbReference type="EMBL" id="CAG5108474.1"/>
    </source>
</evidence>
<dbReference type="InterPro" id="IPR007273">
    <property type="entry name" value="SCAMP"/>
</dbReference>
<dbReference type="PANTHER" id="PTHR10687">
    <property type="entry name" value="SECRETORY CARRIER-ASSOCIATED MEMBRANE PROTEIN SCAMP"/>
    <property type="match status" value="1"/>
</dbReference>
<feature type="compositionally biased region" description="Low complexity" evidence="6">
    <location>
        <begin position="13"/>
        <end position="22"/>
    </location>
</feature>
<protein>
    <recommendedName>
        <fullName evidence="5">Secretory carrier-associated membrane protein</fullName>
        <shortName evidence="5">Secretory carrier membrane protein</shortName>
    </recommendedName>
</protein>
<feature type="compositionally biased region" description="Low complexity" evidence="6">
    <location>
        <begin position="33"/>
        <end position="44"/>
    </location>
</feature>
<reference evidence="7 8" key="1">
    <citation type="submission" date="2021-04" db="EMBL/GenBank/DDBJ databases">
        <authorList>
            <person name="Bliznina A."/>
        </authorList>
    </citation>
    <scope>NUCLEOTIDE SEQUENCE [LARGE SCALE GENOMIC DNA]</scope>
</reference>
<keyword evidence="5" id="KW-0813">Transport</keyword>
<comment type="subcellular location">
    <subcellularLocation>
        <location evidence="1 5">Membrane</location>
        <topology evidence="1 5">Multi-pass membrane protein</topology>
    </subcellularLocation>
</comment>
<evidence type="ECO:0000256" key="3">
    <source>
        <dbReference type="ARBA" id="ARBA00022989"/>
    </source>
</evidence>
<evidence type="ECO:0000256" key="1">
    <source>
        <dbReference type="ARBA" id="ARBA00004141"/>
    </source>
</evidence>
<dbReference type="PANTHER" id="PTHR10687:SF2">
    <property type="entry name" value="SECRETORY CARRIER-ASSOCIATED MEMBRANE PROTEIN"/>
    <property type="match status" value="1"/>
</dbReference>
<organism evidence="7 8">
    <name type="scientific">Oikopleura dioica</name>
    <name type="common">Tunicate</name>
    <dbReference type="NCBI Taxonomy" id="34765"/>
    <lineage>
        <taxon>Eukaryota</taxon>
        <taxon>Metazoa</taxon>
        <taxon>Chordata</taxon>
        <taxon>Tunicata</taxon>
        <taxon>Appendicularia</taxon>
        <taxon>Copelata</taxon>
        <taxon>Oikopleuridae</taxon>
        <taxon>Oikopleura</taxon>
    </lineage>
</organism>
<feature type="transmembrane region" description="Helical" evidence="5">
    <location>
        <begin position="137"/>
        <end position="162"/>
    </location>
</feature>
<evidence type="ECO:0000256" key="5">
    <source>
        <dbReference type="RuleBase" id="RU363122"/>
    </source>
</evidence>
<feature type="transmembrane region" description="Helical" evidence="5">
    <location>
        <begin position="252"/>
        <end position="275"/>
    </location>
</feature>
<keyword evidence="8" id="KW-1185">Reference proteome</keyword>
<gene>
    <name evidence="7" type="ORF">OKIOD_LOCUS12578</name>
</gene>
<comment type="similarity">
    <text evidence="5">Belongs to the SCAMP family.</text>
</comment>
<keyword evidence="4 5" id="KW-0472">Membrane</keyword>
<accession>A0ABN7SVD0</accession>
<feature type="compositionally biased region" description="Basic and acidic residues" evidence="6">
    <location>
        <begin position="69"/>
        <end position="94"/>
    </location>
</feature>
<dbReference type="Proteomes" id="UP001158576">
    <property type="component" value="Chromosome 1"/>
</dbReference>
<name>A0ABN7SVD0_OIKDI</name>
<evidence type="ECO:0000256" key="2">
    <source>
        <dbReference type="ARBA" id="ARBA00022692"/>
    </source>
</evidence>
<evidence type="ECO:0000256" key="4">
    <source>
        <dbReference type="ARBA" id="ARBA00023136"/>
    </source>
</evidence>
<proteinExistence type="inferred from homology"/>
<dbReference type="Pfam" id="PF04144">
    <property type="entry name" value="SCAMP"/>
    <property type="match status" value="1"/>
</dbReference>
<dbReference type="EMBL" id="OU015566">
    <property type="protein sequence ID" value="CAG5108474.1"/>
    <property type="molecule type" value="Genomic_DNA"/>
</dbReference>
<evidence type="ECO:0000256" key="6">
    <source>
        <dbReference type="SAM" id="MobiDB-lite"/>
    </source>
</evidence>
<keyword evidence="3 5" id="KW-1133">Transmembrane helix</keyword>
<feature type="region of interest" description="Disordered" evidence="6">
    <location>
        <begin position="1"/>
        <end position="103"/>
    </location>
</feature>
<evidence type="ECO:0000313" key="8">
    <source>
        <dbReference type="Proteomes" id="UP001158576"/>
    </source>
</evidence>
<feature type="transmembrane region" description="Helical" evidence="5">
    <location>
        <begin position="182"/>
        <end position="199"/>
    </location>
</feature>
<feature type="transmembrane region" description="Helical" evidence="5">
    <location>
        <begin position="211"/>
        <end position="232"/>
    </location>
</feature>
<sequence length="334" mass="37101">MDNPFADPSVVEAQRAAAQAPAVEDNPFADDVAPSAPTQSAAPTGQMTSIPIAESAPKVPKPKGISDLPGHEDLMKRQQELEQKEKELERRERNLQTGGTVQPNNWPPLPSWFPVKPCFYHDISLEIPLDFQKTVRYLYYLWMTYVLCLFLNVLGNMTFWIAESKSETADSESGPKNFGLSVLWLGLYSPCSMCWYIPAYRAFKSDSSFNFFIFFFIFFFQICWLLLMVIGIKGMGYCGWVVSIAAIKEDVASGIISMISSIAFTICLCFALIMLRKVHEIYRATGATFGKAMTEGQSSIGTTLWSNETVRNAATSAATQAAQHSAQSAFGRNP</sequence>